<evidence type="ECO:0000256" key="11">
    <source>
        <dbReference type="ARBA" id="ARBA00048802"/>
    </source>
</evidence>
<dbReference type="EMBL" id="FWWT01000012">
    <property type="protein sequence ID" value="SMB85763.1"/>
    <property type="molecule type" value="Genomic_DNA"/>
</dbReference>
<comment type="catalytic activity">
    <reaction evidence="10">
        <text>a 5,6-dihydrouridine in tRNA + NADP(+) = a uridine in tRNA + NADPH + H(+)</text>
        <dbReference type="Rhea" id="RHEA:23624"/>
        <dbReference type="Rhea" id="RHEA-COMP:13339"/>
        <dbReference type="Rhea" id="RHEA-COMP:13887"/>
        <dbReference type="ChEBI" id="CHEBI:15378"/>
        <dbReference type="ChEBI" id="CHEBI:57783"/>
        <dbReference type="ChEBI" id="CHEBI:58349"/>
        <dbReference type="ChEBI" id="CHEBI:65315"/>
        <dbReference type="ChEBI" id="CHEBI:74443"/>
    </reaction>
</comment>
<keyword evidence="8" id="KW-0694">RNA-binding</keyword>
<dbReference type="AlphaFoldDB" id="A0A1W1UXD4"/>
<evidence type="ECO:0000256" key="8">
    <source>
        <dbReference type="ARBA" id="ARBA00022884"/>
    </source>
</evidence>
<gene>
    <name evidence="16" type="ORF">SAMN00017405_1668</name>
</gene>
<accession>A0A1W1UXD4</accession>
<protein>
    <recommendedName>
        <fullName evidence="12">tRNA-dihydrouridine synthase</fullName>
        <ecNumber evidence="12">1.3.1.-</ecNumber>
    </recommendedName>
</protein>
<evidence type="ECO:0000256" key="13">
    <source>
        <dbReference type="PIRSR" id="PIRSR006621-1"/>
    </source>
</evidence>
<evidence type="ECO:0000256" key="10">
    <source>
        <dbReference type="ARBA" id="ARBA00048205"/>
    </source>
</evidence>
<dbReference type="CDD" id="cd02801">
    <property type="entry name" value="DUS_like_FMN"/>
    <property type="match status" value="1"/>
</dbReference>
<evidence type="ECO:0000256" key="2">
    <source>
        <dbReference type="ARBA" id="ARBA00002790"/>
    </source>
</evidence>
<dbReference type="SUPFAM" id="SSF51395">
    <property type="entry name" value="FMN-linked oxidoreductases"/>
    <property type="match status" value="1"/>
</dbReference>
<feature type="active site" description="Proton donor" evidence="13">
    <location>
        <position position="100"/>
    </location>
</feature>
<keyword evidence="9 12" id="KW-0560">Oxidoreductase</keyword>
<dbReference type="PROSITE" id="PS01136">
    <property type="entry name" value="UPF0034"/>
    <property type="match status" value="1"/>
</dbReference>
<evidence type="ECO:0000259" key="15">
    <source>
        <dbReference type="Pfam" id="PF01207"/>
    </source>
</evidence>
<feature type="domain" description="DUS-like FMN-binding" evidence="15">
    <location>
        <begin position="14"/>
        <end position="314"/>
    </location>
</feature>
<dbReference type="RefSeq" id="WP_084052485.1">
    <property type="nucleotide sequence ID" value="NZ_FWWT01000012.1"/>
</dbReference>
<dbReference type="InterPro" id="IPR024036">
    <property type="entry name" value="tRNA-dHydroUridine_Synthase_C"/>
</dbReference>
<organism evidence="16 17">
    <name type="scientific">Desulfonispora thiosulfatigenes DSM 11270</name>
    <dbReference type="NCBI Taxonomy" id="656914"/>
    <lineage>
        <taxon>Bacteria</taxon>
        <taxon>Bacillati</taxon>
        <taxon>Bacillota</taxon>
        <taxon>Clostridia</taxon>
        <taxon>Eubacteriales</taxon>
        <taxon>Peptococcaceae</taxon>
        <taxon>Desulfonispora</taxon>
    </lineage>
</organism>
<dbReference type="Gene3D" id="1.10.1200.80">
    <property type="entry name" value="Putative flavin oxidoreducatase, domain 2"/>
    <property type="match status" value="1"/>
</dbReference>
<evidence type="ECO:0000256" key="1">
    <source>
        <dbReference type="ARBA" id="ARBA00001917"/>
    </source>
</evidence>
<reference evidence="16 17" key="1">
    <citation type="submission" date="2017-04" db="EMBL/GenBank/DDBJ databases">
        <authorList>
            <person name="Afonso C.L."/>
            <person name="Miller P.J."/>
            <person name="Scott M.A."/>
            <person name="Spackman E."/>
            <person name="Goraichik I."/>
            <person name="Dimitrov K.M."/>
            <person name="Suarez D.L."/>
            <person name="Swayne D.E."/>
        </authorList>
    </citation>
    <scope>NUCLEOTIDE SEQUENCE [LARGE SCALE GENOMIC DNA]</scope>
    <source>
        <strain evidence="16 17">DSM 11270</strain>
    </source>
</reference>
<dbReference type="STRING" id="656914.SAMN00017405_1668"/>
<dbReference type="OrthoDB" id="9764501at2"/>
<evidence type="ECO:0000256" key="3">
    <source>
        <dbReference type="ARBA" id="ARBA00022555"/>
    </source>
</evidence>
<dbReference type="InterPro" id="IPR004652">
    <property type="entry name" value="DusB-like"/>
</dbReference>
<evidence type="ECO:0000256" key="6">
    <source>
        <dbReference type="ARBA" id="ARBA00022694"/>
    </source>
</evidence>
<keyword evidence="4 12" id="KW-0285">Flavoprotein</keyword>
<evidence type="ECO:0000256" key="14">
    <source>
        <dbReference type="PIRSR" id="PIRSR006621-2"/>
    </source>
</evidence>
<evidence type="ECO:0000256" key="4">
    <source>
        <dbReference type="ARBA" id="ARBA00022630"/>
    </source>
</evidence>
<comment type="function">
    <text evidence="2 12">Catalyzes the synthesis of 5,6-dihydrouridine (D), a modified base found in the D-loop of most tRNAs, via the reduction of the C5-C6 double bond in target uridines.</text>
</comment>
<dbReference type="Pfam" id="PF01207">
    <property type="entry name" value="Dus"/>
    <property type="match status" value="1"/>
</dbReference>
<evidence type="ECO:0000256" key="7">
    <source>
        <dbReference type="ARBA" id="ARBA00022857"/>
    </source>
</evidence>
<dbReference type="EC" id="1.3.1.-" evidence="12"/>
<dbReference type="PANTHER" id="PTHR45846">
    <property type="entry name" value="TRNA-DIHYDROURIDINE(47) SYNTHASE [NAD(P)(+)]-LIKE"/>
    <property type="match status" value="1"/>
</dbReference>
<keyword evidence="5 12" id="KW-0288">FMN</keyword>
<evidence type="ECO:0000313" key="16">
    <source>
        <dbReference type="EMBL" id="SMB85763.1"/>
    </source>
</evidence>
<feature type="binding site" evidence="14">
    <location>
        <position position="70"/>
    </location>
    <ligand>
        <name>FMN</name>
        <dbReference type="ChEBI" id="CHEBI:58210"/>
    </ligand>
</feature>
<keyword evidence="6 12" id="KW-0819">tRNA processing</keyword>
<feature type="binding site" evidence="14">
    <location>
        <position position="139"/>
    </location>
    <ligand>
        <name>FMN</name>
        <dbReference type="ChEBI" id="CHEBI:58210"/>
    </ligand>
</feature>
<dbReference type="GO" id="GO:0000049">
    <property type="term" value="F:tRNA binding"/>
    <property type="evidence" value="ECO:0007669"/>
    <property type="project" value="UniProtKB-KW"/>
</dbReference>
<comment type="cofactor">
    <cofactor evidence="1 12 14">
        <name>FMN</name>
        <dbReference type="ChEBI" id="CHEBI:58210"/>
    </cofactor>
</comment>
<dbReference type="GO" id="GO:0050660">
    <property type="term" value="F:flavin adenine dinucleotide binding"/>
    <property type="evidence" value="ECO:0007669"/>
    <property type="project" value="InterPro"/>
</dbReference>
<keyword evidence="3" id="KW-0820">tRNA-binding</keyword>
<name>A0A1W1UXD4_DESTI</name>
<dbReference type="GO" id="GO:0017150">
    <property type="term" value="F:tRNA dihydrouridine synthase activity"/>
    <property type="evidence" value="ECO:0007669"/>
    <property type="project" value="InterPro"/>
</dbReference>
<evidence type="ECO:0000256" key="5">
    <source>
        <dbReference type="ARBA" id="ARBA00022643"/>
    </source>
</evidence>
<feature type="binding site" evidence="14">
    <location>
        <begin position="224"/>
        <end position="225"/>
    </location>
    <ligand>
        <name>FMN</name>
        <dbReference type="ChEBI" id="CHEBI:58210"/>
    </ligand>
</feature>
<proteinExistence type="inferred from homology"/>
<comment type="catalytic activity">
    <reaction evidence="11">
        <text>a 5,6-dihydrouridine in tRNA + NAD(+) = a uridine in tRNA + NADH + H(+)</text>
        <dbReference type="Rhea" id="RHEA:54452"/>
        <dbReference type="Rhea" id="RHEA-COMP:13339"/>
        <dbReference type="Rhea" id="RHEA-COMP:13887"/>
        <dbReference type="ChEBI" id="CHEBI:15378"/>
        <dbReference type="ChEBI" id="CHEBI:57540"/>
        <dbReference type="ChEBI" id="CHEBI:57945"/>
        <dbReference type="ChEBI" id="CHEBI:65315"/>
        <dbReference type="ChEBI" id="CHEBI:74443"/>
    </reaction>
</comment>
<dbReference type="NCBIfam" id="TIGR00737">
    <property type="entry name" value="nifR3_yhdG"/>
    <property type="match status" value="1"/>
</dbReference>
<dbReference type="Gene3D" id="3.20.20.70">
    <property type="entry name" value="Aldolase class I"/>
    <property type="match status" value="1"/>
</dbReference>
<dbReference type="Proteomes" id="UP000192731">
    <property type="component" value="Unassembled WGS sequence"/>
</dbReference>
<keyword evidence="17" id="KW-1185">Reference proteome</keyword>
<feature type="binding site" evidence="14">
    <location>
        <position position="169"/>
    </location>
    <ligand>
        <name>FMN</name>
        <dbReference type="ChEBI" id="CHEBI:58210"/>
    </ligand>
</feature>
<dbReference type="InterPro" id="IPR035587">
    <property type="entry name" value="DUS-like_FMN-bd"/>
</dbReference>
<evidence type="ECO:0000256" key="12">
    <source>
        <dbReference type="PIRNR" id="PIRNR006621"/>
    </source>
</evidence>
<comment type="similarity">
    <text evidence="12">Belongs to the dus family.</text>
</comment>
<feature type="binding site" evidence="14">
    <location>
        <begin position="16"/>
        <end position="18"/>
    </location>
    <ligand>
        <name>FMN</name>
        <dbReference type="ChEBI" id="CHEBI:58210"/>
    </ligand>
</feature>
<evidence type="ECO:0000256" key="9">
    <source>
        <dbReference type="ARBA" id="ARBA00023002"/>
    </source>
</evidence>
<dbReference type="InterPro" id="IPR018517">
    <property type="entry name" value="tRNA_hU_synthase_CS"/>
</dbReference>
<dbReference type="PANTHER" id="PTHR45846:SF1">
    <property type="entry name" value="TRNA-DIHYDROURIDINE(47) SYNTHASE [NAD(P)(+)]-LIKE"/>
    <property type="match status" value="1"/>
</dbReference>
<sequence>MKIGNITIQNPVALAPMAGVTDKAFRILVKKYGCGIIYTEMVSAKALTYKNKKTFELIDLKDEEAPISVQIFGSEPEIMAEGALIVEEYGADIIDINMGCPVPKIIKNNEGSSLMLNPDLAANIVEKISKKVKIPVTVKIRKGWDENNLNAVEFAKKMEASGAAAIAIHGRTRDQFYSGNADWNTIKQVKEVVNIPVIGNGDIILPQDAKNMFEQTDVDAVMVGRGVFGRPWILGSIGDFLANGTEYKEPSIIKKVNIAREHAHLAIKYKPEQLAMKEMRKHLGWYFKGLPGATAIRRNMNSILTLEDFESLLSEYLEVLNKKSC</sequence>
<evidence type="ECO:0000313" key="17">
    <source>
        <dbReference type="Proteomes" id="UP000192731"/>
    </source>
</evidence>
<keyword evidence="7" id="KW-0521">NADP</keyword>
<dbReference type="InterPro" id="IPR001269">
    <property type="entry name" value="DUS_fam"/>
</dbReference>
<keyword evidence="14" id="KW-0547">Nucleotide-binding</keyword>
<dbReference type="PIRSF" id="PIRSF006621">
    <property type="entry name" value="Dus"/>
    <property type="match status" value="1"/>
</dbReference>
<dbReference type="InterPro" id="IPR013785">
    <property type="entry name" value="Aldolase_TIM"/>
</dbReference>